<name>A0ABU3A6H9_9FLAO</name>
<sequence length="401" mass="46209">MIEGKDIIVMGIQAWDIEIGSNCKNIAVEFAKNNRVLYVNPPMDRVSRYRERHTQKIKKRVQIRKGLKDDLVQLNESMWNLYPKTLTESANFLNASWLFDKLNKINAKRFCSDVADVVERLGFKDYIIFNDSSMFLGQHIKEYLQPSFYVYYMRDYLTKNPYWRKNGVRLEPKLIQKADCVVNNSTLYTEYGKQFTEHSYMVGQGCDTSLFNDKLREIEIPTDLKDFEGPVVGYVGFLSSRRLSIEIIADVAKARPDWNIILVGPEDDAFSTSELHEIDNVHFLGSRDASELPNYIKGFDVAINPQLINDATIGNYPRKIDEYLAMGKPTVASATKAMEYFAEHTYLGKTSEDYVELIERALKEDSAELRAKRKAFGLSHSWENNVNEIYNCILKVSKQSA</sequence>
<keyword evidence="2" id="KW-0328">Glycosyltransferase</keyword>
<dbReference type="EC" id="2.4.-.-" evidence="2"/>
<dbReference type="Pfam" id="PF13692">
    <property type="entry name" value="Glyco_trans_1_4"/>
    <property type="match status" value="1"/>
</dbReference>
<dbReference type="RefSeq" id="WP_311349350.1">
    <property type="nucleotide sequence ID" value="NZ_JAVRHR010000001.1"/>
</dbReference>
<dbReference type="Gene3D" id="3.40.50.2000">
    <property type="entry name" value="Glycogen Phosphorylase B"/>
    <property type="match status" value="1"/>
</dbReference>
<evidence type="ECO:0000256" key="1">
    <source>
        <dbReference type="ARBA" id="ARBA00022679"/>
    </source>
</evidence>
<proteinExistence type="predicted"/>
<dbReference type="Gene3D" id="3.40.50.11010">
    <property type="match status" value="1"/>
</dbReference>
<evidence type="ECO:0000313" key="2">
    <source>
        <dbReference type="EMBL" id="MDT0605783.1"/>
    </source>
</evidence>
<dbReference type="EMBL" id="JAVRHR010000001">
    <property type="protein sequence ID" value="MDT0605783.1"/>
    <property type="molecule type" value="Genomic_DNA"/>
</dbReference>
<organism evidence="2 3">
    <name type="scientific">Croceitalea rosinachiae</name>
    <dbReference type="NCBI Taxonomy" id="3075596"/>
    <lineage>
        <taxon>Bacteria</taxon>
        <taxon>Pseudomonadati</taxon>
        <taxon>Bacteroidota</taxon>
        <taxon>Flavobacteriia</taxon>
        <taxon>Flavobacteriales</taxon>
        <taxon>Flavobacteriaceae</taxon>
        <taxon>Croceitalea</taxon>
    </lineage>
</organism>
<comment type="caution">
    <text evidence="2">The sequence shown here is derived from an EMBL/GenBank/DDBJ whole genome shotgun (WGS) entry which is preliminary data.</text>
</comment>
<dbReference type="PANTHER" id="PTHR46401:SF2">
    <property type="entry name" value="GLYCOSYLTRANSFERASE WBBK-RELATED"/>
    <property type="match status" value="1"/>
</dbReference>
<gene>
    <name evidence="2" type="ORF">RM706_02015</name>
</gene>
<protein>
    <submittedName>
        <fullName evidence="2">Glycosyltransferase</fullName>
        <ecNumber evidence="2">2.4.-.-</ecNumber>
    </submittedName>
</protein>
<dbReference type="Proteomes" id="UP001255246">
    <property type="component" value="Unassembled WGS sequence"/>
</dbReference>
<dbReference type="PANTHER" id="PTHR46401">
    <property type="entry name" value="GLYCOSYLTRANSFERASE WBBK-RELATED"/>
    <property type="match status" value="1"/>
</dbReference>
<accession>A0ABU3A6H9</accession>
<dbReference type="GO" id="GO:0016757">
    <property type="term" value="F:glycosyltransferase activity"/>
    <property type="evidence" value="ECO:0007669"/>
    <property type="project" value="UniProtKB-KW"/>
</dbReference>
<dbReference type="SUPFAM" id="SSF53756">
    <property type="entry name" value="UDP-Glycosyltransferase/glycogen phosphorylase"/>
    <property type="match status" value="1"/>
</dbReference>
<evidence type="ECO:0000313" key="3">
    <source>
        <dbReference type="Proteomes" id="UP001255246"/>
    </source>
</evidence>
<keyword evidence="1 2" id="KW-0808">Transferase</keyword>
<keyword evidence="3" id="KW-1185">Reference proteome</keyword>
<reference evidence="2 3" key="1">
    <citation type="submission" date="2023-09" db="EMBL/GenBank/DDBJ databases">
        <authorList>
            <person name="Rey-Velasco X."/>
        </authorList>
    </citation>
    <scope>NUCLEOTIDE SEQUENCE [LARGE SCALE GENOMIC DNA]</scope>
    <source>
        <strain evidence="2 3">F388</strain>
    </source>
</reference>